<comment type="caution">
    <text evidence="2">The sequence shown here is derived from an EMBL/GenBank/DDBJ whole genome shotgun (WGS) entry which is preliminary data.</text>
</comment>
<reference evidence="3" key="1">
    <citation type="journal article" date="2019" name="Int. J. Syst. Evol. Microbiol.">
        <title>The Global Catalogue of Microorganisms (GCM) 10K type strain sequencing project: providing services to taxonomists for standard genome sequencing and annotation.</title>
        <authorList>
            <consortium name="The Broad Institute Genomics Platform"/>
            <consortium name="The Broad Institute Genome Sequencing Center for Infectious Disease"/>
            <person name="Wu L."/>
            <person name="Ma J."/>
        </authorList>
    </citation>
    <scope>NUCLEOTIDE SEQUENCE [LARGE SCALE GENOMIC DNA]</scope>
    <source>
        <strain evidence="3">CCUG 63369</strain>
    </source>
</reference>
<dbReference type="Gene3D" id="3.30.70.100">
    <property type="match status" value="1"/>
</dbReference>
<keyword evidence="3" id="KW-1185">Reference proteome</keyword>
<protein>
    <submittedName>
        <fullName evidence="2">Antibiotic biosynthesis monooxygenase family protein</fullName>
        <ecNumber evidence="2">1.14.-.-</ecNumber>
    </submittedName>
</protein>
<organism evidence="2 3">
    <name type="scientific">Streptomonospora algeriensis</name>
    <dbReference type="NCBI Taxonomy" id="995084"/>
    <lineage>
        <taxon>Bacteria</taxon>
        <taxon>Bacillati</taxon>
        <taxon>Actinomycetota</taxon>
        <taxon>Actinomycetes</taxon>
        <taxon>Streptosporangiales</taxon>
        <taxon>Nocardiopsidaceae</taxon>
        <taxon>Streptomonospora</taxon>
    </lineage>
</organism>
<dbReference type="PROSITE" id="PS51725">
    <property type="entry name" value="ABM"/>
    <property type="match status" value="1"/>
</dbReference>
<dbReference type="InterPro" id="IPR011008">
    <property type="entry name" value="Dimeric_a/b-barrel"/>
</dbReference>
<dbReference type="Pfam" id="PF03992">
    <property type="entry name" value="ABM"/>
    <property type="match status" value="1"/>
</dbReference>
<dbReference type="SUPFAM" id="SSF54909">
    <property type="entry name" value="Dimeric alpha+beta barrel"/>
    <property type="match status" value="1"/>
</dbReference>
<dbReference type="Proteomes" id="UP001596956">
    <property type="component" value="Unassembled WGS sequence"/>
</dbReference>
<proteinExistence type="predicted"/>
<keyword evidence="2" id="KW-0503">Monooxygenase</keyword>
<dbReference type="GO" id="GO:0004497">
    <property type="term" value="F:monooxygenase activity"/>
    <property type="evidence" value="ECO:0007669"/>
    <property type="project" value="UniProtKB-KW"/>
</dbReference>
<dbReference type="InterPro" id="IPR007138">
    <property type="entry name" value="ABM_dom"/>
</dbReference>
<gene>
    <name evidence="2" type="ORF">ACFQZU_03200</name>
</gene>
<feature type="domain" description="ABM" evidence="1">
    <location>
        <begin position="1"/>
        <end position="90"/>
    </location>
</feature>
<name>A0ABW3BB21_9ACTN</name>
<sequence>MTEVRVLVYHRADDAEGIEAAYHRVSERMRGVPGMLGNELLRSVSDGTGFVVLSKWAGIEDFRTWEAGADHREDTAPIRPYRDTRAESPFALYEVAAAHTGA</sequence>
<evidence type="ECO:0000259" key="1">
    <source>
        <dbReference type="PROSITE" id="PS51725"/>
    </source>
</evidence>
<evidence type="ECO:0000313" key="3">
    <source>
        <dbReference type="Proteomes" id="UP001596956"/>
    </source>
</evidence>
<dbReference type="EMBL" id="JBHTHR010000041">
    <property type="protein sequence ID" value="MFD0800325.1"/>
    <property type="molecule type" value="Genomic_DNA"/>
</dbReference>
<accession>A0ABW3BB21</accession>
<dbReference type="EC" id="1.14.-.-" evidence="2"/>
<evidence type="ECO:0000313" key="2">
    <source>
        <dbReference type="EMBL" id="MFD0800325.1"/>
    </source>
</evidence>
<keyword evidence="2" id="KW-0560">Oxidoreductase</keyword>